<dbReference type="SUPFAM" id="SSF48239">
    <property type="entry name" value="Terpenoid cyclases/Protein prenyltransferases"/>
    <property type="match status" value="1"/>
</dbReference>
<reference evidence="1" key="1">
    <citation type="submission" date="2021-03" db="EMBL/GenBank/DDBJ databases">
        <title>Antimicrobial resistance genes in bacteria isolated from Japanese honey, and their potential for conferring macrolide and lincosamide resistance in the American foulbrood pathogen Paenibacillus larvae.</title>
        <authorList>
            <person name="Okamoto M."/>
            <person name="Kumagai M."/>
            <person name="Kanamori H."/>
            <person name="Takamatsu D."/>
        </authorList>
    </citation>
    <scope>NUCLEOTIDE SEQUENCE</scope>
    <source>
        <strain evidence="1">J40TS1</strain>
    </source>
</reference>
<proteinExistence type="predicted"/>
<dbReference type="AlphaFoldDB" id="A0A919YR51"/>
<dbReference type="RefSeq" id="WP_213515436.1">
    <property type="nucleotide sequence ID" value="NZ_BOSE01000004.1"/>
</dbReference>
<dbReference type="Gene3D" id="1.50.10.20">
    <property type="match status" value="1"/>
</dbReference>
<keyword evidence="2" id="KW-1185">Reference proteome</keyword>
<protein>
    <submittedName>
        <fullName evidence="1">Uncharacterized protein</fullName>
    </submittedName>
</protein>
<organism evidence="1 2">
    <name type="scientific">Paenibacillus montaniterrae</name>
    <dbReference type="NCBI Taxonomy" id="429341"/>
    <lineage>
        <taxon>Bacteria</taxon>
        <taxon>Bacillati</taxon>
        <taxon>Bacillota</taxon>
        <taxon>Bacilli</taxon>
        <taxon>Bacillales</taxon>
        <taxon>Paenibacillaceae</taxon>
        <taxon>Paenibacillus</taxon>
    </lineage>
</organism>
<accession>A0A919YR51</accession>
<comment type="caution">
    <text evidence="1">The sequence shown here is derived from an EMBL/GenBank/DDBJ whole genome shotgun (WGS) entry which is preliminary data.</text>
</comment>
<name>A0A919YR51_9BACL</name>
<evidence type="ECO:0000313" key="1">
    <source>
        <dbReference type="EMBL" id="GIP16816.1"/>
    </source>
</evidence>
<evidence type="ECO:0000313" key="2">
    <source>
        <dbReference type="Proteomes" id="UP000683139"/>
    </source>
</evidence>
<dbReference type="EMBL" id="BOSE01000004">
    <property type="protein sequence ID" value="GIP16816.1"/>
    <property type="molecule type" value="Genomic_DNA"/>
</dbReference>
<gene>
    <name evidence="1" type="ORF">J40TS1_24580</name>
</gene>
<dbReference type="InterPro" id="IPR008930">
    <property type="entry name" value="Terpenoid_cyclase/PrenylTrfase"/>
</dbReference>
<sequence>MHTNVLEKLIRFNDRDVQFALAHQISDGSRNDGGVIDPGSGLPAASHGGTAAYIASMTAALYSAKSSYYRSETVLAALDRALAFMLRRQHDDGTISLGSTNFNSPPDTAFVVNGIAQIYLLLSEGEWEAGKLQAEKAKMFLQRAVPAMLTGGGHTPNHRWVLVAALSWLYRIFDDERLLQRAEQWLAEGLDCTADGEWTERSNGIYNAVSNIMMIYASIWFKRPQLLEPVRRNLHMMAYMVHEDGEVVTDYSGRQDWGSQHNLSEYFLCYQWMAEHDLDPLFAAMFDLTAATMTHLGPVNNHALLGSLIFPCKQLEQVPRIALPDHYRKVFNTGYPVSEQLELMKQAGHHGIIQHSSMHTSFGAPVMRMKEGRQSATIMTHSPSFFSLRYGEAKLLAVSAATAFTPGIVPLEQFEETETGCRMQATMEKGYYGPLAAEHLPASAQQEISAWYLLPHHLRPQTHVQQHQLSVELVQGAGEWTIRLSSDQRYDVMTQIVLLFPKEAQLIGEELQAAGEHSWIWGGGALLCTSGSDCLQLSGGARQHEAMHMRNSLQQGGAQKVVINLVTPFVHELKISLLQI</sequence>
<dbReference type="Proteomes" id="UP000683139">
    <property type="component" value="Unassembled WGS sequence"/>
</dbReference>